<feature type="compositionally biased region" description="Basic residues" evidence="1">
    <location>
        <begin position="1"/>
        <end position="13"/>
    </location>
</feature>
<comment type="caution">
    <text evidence="3">The sequence shown here is derived from an EMBL/GenBank/DDBJ whole genome shotgun (WGS) entry which is preliminary data.</text>
</comment>
<feature type="region of interest" description="Disordered" evidence="1">
    <location>
        <begin position="1"/>
        <end position="101"/>
    </location>
</feature>
<evidence type="ECO:0000313" key="3">
    <source>
        <dbReference type="EMBL" id="CAF4283069.1"/>
    </source>
</evidence>
<feature type="non-terminal residue" evidence="3">
    <location>
        <position position="1"/>
    </location>
</feature>
<keyword evidence="2" id="KW-1133">Transmembrane helix</keyword>
<name>A0A820GUB1_9BILA</name>
<organism evidence="3 4">
    <name type="scientific">Adineta steineri</name>
    <dbReference type="NCBI Taxonomy" id="433720"/>
    <lineage>
        <taxon>Eukaryota</taxon>
        <taxon>Metazoa</taxon>
        <taxon>Spiralia</taxon>
        <taxon>Gnathifera</taxon>
        <taxon>Rotifera</taxon>
        <taxon>Eurotatoria</taxon>
        <taxon>Bdelloidea</taxon>
        <taxon>Adinetida</taxon>
        <taxon>Adinetidae</taxon>
        <taxon>Adineta</taxon>
    </lineage>
</organism>
<dbReference type="EMBL" id="CAJOAY010014839">
    <property type="protein sequence ID" value="CAF4283069.1"/>
    <property type="molecule type" value="Genomic_DNA"/>
</dbReference>
<feature type="compositionally biased region" description="Basic residues" evidence="1">
    <location>
        <begin position="21"/>
        <end position="34"/>
    </location>
</feature>
<feature type="compositionally biased region" description="Polar residues" evidence="1">
    <location>
        <begin position="74"/>
        <end position="101"/>
    </location>
</feature>
<evidence type="ECO:0000313" key="4">
    <source>
        <dbReference type="Proteomes" id="UP000663881"/>
    </source>
</evidence>
<reference evidence="3" key="1">
    <citation type="submission" date="2021-02" db="EMBL/GenBank/DDBJ databases">
        <authorList>
            <person name="Nowell W R."/>
        </authorList>
    </citation>
    <scope>NUCLEOTIDE SEQUENCE</scope>
</reference>
<feature type="region of interest" description="Disordered" evidence="1">
    <location>
        <begin position="224"/>
        <end position="284"/>
    </location>
</feature>
<evidence type="ECO:0000256" key="2">
    <source>
        <dbReference type="SAM" id="Phobius"/>
    </source>
</evidence>
<evidence type="ECO:0000256" key="1">
    <source>
        <dbReference type="SAM" id="MobiDB-lite"/>
    </source>
</evidence>
<keyword evidence="2" id="KW-0812">Transmembrane</keyword>
<feature type="transmembrane region" description="Helical" evidence="2">
    <location>
        <begin position="186"/>
        <end position="213"/>
    </location>
</feature>
<feature type="compositionally biased region" description="Basic and acidic residues" evidence="1">
    <location>
        <begin position="35"/>
        <end position="49"/>
    </location>
</feature>
<sequence length="284" mass="31862">MPRRIHATIKKHPIEHPQSSKVKHSKNHHHRRHRSNEEKHHQLSKERKSLNKIHTNIRSRSIDRLSETKHDKYNSQSTLSVTSNRNQQNISKTNTSFDNRKYNNSALENKSINDVLNKQPNELVSQGRDNYRTISETSAHSLNKIDTNQHEILNDAWSDRSISNIYRDQEKQKESKYRRRKYCCGCPWPCILLSLLSSLCLGITIAAILVALLTTNKTNITTTTETTTSATTSTTTTTSTTSTTSVTTSTTSTKSTTSSTSSTTSTTSETTLTTTSSSSSSTST</sequence>
<gene>
    <name evidence="3" type="ORF">OKA104_LOCUS45296</name>
</gene>
<dbReference type="Proteomes" id="UP000663881">
    <property type="component" value="Unassembled WGS sequence"/>
</dbReference>
<proteinExistence type="predicted"/>
<keyword evidence="2" id="KW-0472">Membrane</keyword>
<protein>
    <submittedName>
        <fullName evidence="3">Uncharacterized protein</fullName>
    </submittedName>
</protein>
<dbReference type="AlphaFoldDB" id="A0A820GUB1"/>
<feature type="compositionally biased region" description="Basic and acidic residues" evidence="1">
    <location>
        <begin position="60"/>
        <end position="73"/>
    </location>
</feature>
<accession>A0A820GUB1</accession>